<dbReference type="GO" id="GO:0043565">
    <property type="term" value="F:sequence-specific DNA binding"/>
    <property type="evidence" value="ECO:0007669"/>
    <property type="project" value="InterPro"/>
</dbReference>
<name>A0A562MAE9_9SPHI</name>
<reference evidence="5 6" key="1">
    <citation type="journal article" date="2015" name="Stand. Genomic Sci.">
        <title>Genomic Encyclopedia of Bacterial and Archaeal Type Strains, Phase III: the genomes of soil and plant-associated and newly described type strains.</title>
        <authorList>
            <person name="Whitman W.B."/>
            <person name="Woyke T."/>
            <person name="Klenk H.P."/>
            <person name="Zhou Y."/>
            <person name="Lilburn T.G."/>
            <person name="Beck B.J."/>
            <person name="De Vos P."/>
            <person name="Vandamme P."/>
            <person name="Eisen J.A."/>
            <person name="Garrity G."/>
            <person name="Hugenholtz P."/>
            <person name="Kyrpides N.C."/>
        </authorList>
    </citation>
    <scope>NUCLEOTIDE SEQUENCE [LARGE SCALE GENOMIC DNA]</scope>
    <source>
        <strain evidence="5 6">CGMCC 1.6855</strain>
    </source>
</reference>
<dbReference type="SUPFAM" id="SSF46689">
    <property type="entry name" value="Homeodomain-like"/>
    <property type="match status" value="1"/>
</dbReference>
<dbReference type="PANTHER" id="PTHR43280:SF32">
    <property type="entry name" value="TRANSCRIPTIONAL REGULATORY PROTEIN"/>
    <property type="match status" value="1"/>
</dbReference>
<keyword evidence="1" id="KW-0805">Transcription regulation</keyword>
<dbReference type="AlphaFoldDB" id="A0A562MAE9"/>
<dbReference type="SUPFAM" id="SSF51215">
    <property type="entry name" value="Regulatory protein AraC"/>
    <property type="match status" value="1"/>
</dbReference>
<dbReference type="SMART" id="SM00342">
    <property type="entry name" value="HTH_ARAC"/>
    <property type="match status" value="1"/>
</dbReference>
<accession>A0A562MAE9</accession>
<dbReference type="Pfam" id="PF12833">
    <property type="entry name" value="HTH_18"/>
    <property type="match status" value="1"/>
</dbReference>
<dbReference type="InterPro" id="IPR009057">
    <property type="entry name" value="Homeodomain-like_sf"/>
</dbReference>
<keyword evidence="2 5" id="KW-0238">DNA-binding</keyword>
<proteinExistence type="predicted"/>
<dbReference type="EMBL" id="VLKR01000026">
    <property type="protein sequence ID" value="TWI16788.1"/>
    <property type="molecule type" value="Genomic_DNA"/>
</dbReference>
<dbReference type="InterPro" id="IPR020449">
    <property type="entry name" value="Tscrpt_reg_AraC-type_HTH"/>
</dbReference>
<sequence length="306" mass="35725">MPKPNKKSMKFKVKTTYNTHESLQDTLSFFGVNCHRPYYISSGNPIFEYPSNAFRIDYYAICICTAGDINIQVDNQEYHISTNHILISAPTTIIRFSQVSPDFRMKLLFFDKAFLLKHIVNPFFIEQLGLFKNSTFTIVSSQDKQIDKLLKLIDYLKEVTLRTTHFTADIIRTIIFNLLLEIADELASKDHNTTESVQETNNLFYKFTDLVQRHSNQYKEVQYYADQLFISNKYLIQIVKRASGKTPHEIIDERVLKEAYVLLGNPEKTISEISYEIGFNSISAFGRFFKKYSTLSPSEYRKRQNM</sequence>
<dbReference type="GO" id="GO:0003700">
    <property type="term" value="F:DNA-binding transcription factor activity"/>
    <property type="evidence" value="ECO:0007669"/>
    <property type="project" value="InterPro"/>
</dbReference>
<evidence type="ECO:0000256" key="3">
    <source>
        <dbReference type="ARBA" id="ARBA00023163"/>
    </source>
</evidence>
<dbReference type="InterPro" id="IPR018060">
    <property type="entry name" value="HTH_AraC"/>
</dbReference>
<dbReference type="InterPro" id="IPR037923">
    <property type="entry name" value="HTH-like"/>
</dbReference>
<evidence type="ECO:0000259" key="4">
    <source>
        <dbReference type="PROSITE" id="PS01124"/>
    </source>
</evidence>
<evidence type="ECO:0000256" key="1">
    <source>
        <dbReference type="ARBA" id="ARBA00023015"/>
    </source>
</evidence>
<dbReference type="PROSITE" id="PS01124">
    <property type="entry name" value="HTH_ARAC_FAMILY_2"/>
    <property type="match status" value="1"/>
</dbReference>
<keyword evidence="3" id="KW-0804">Transcription</keyword>
<feature type="domain" description="HTH araC/xylS-type" evidence="4">
    <location>
        <begin position="205"/>
        <end position="303"/>
    </location>
</feature>
<gene>
    <name evidence="5" type="ORF">IQ31_04135</name>
</gene>
<evidence type="ECO:0000313" key="5">
    <source>
        <dbReference type="EMBL" id="TWI16788.1"/>
    </source>
</evidence>
<dbReference type="Proteomes" id="UP000315908">
    <property type="component" value="Unassembled WGS sequence"/>
</dbReference>
<dbReference type="PRINTS" id="PR00032">
    <property type="entry name" value="HTHARAC"/>
</dbReference>
<evidence type="ECO:0000256" key="2">
    <source>
        <dbReference type="ARBA" id="ARBA00023125"/>
    </source>
</evidence>
<organism evidence="5 6">
    <name type="scientific">Sphingobacterium siyangense</name>
    <dbReference type="NCBI Taxonomy" id="459529"/>
    <lineage>
        <taxon>Bacteria</taxon>
        <taxon>Pseudomonadati</taxon>
        <taxon>Bacteroidota</taxon>
        <taxon>Sphingobacteriia</taxon>
        <taxon>Sphingobacteriales</taxon>
        <taxon>Sphingobacteriaceae</taxon>
        <taxon>Sphingobacterium</taxon>
    </lineage>
</organism>
<dbReference type="Gene3D" id="1.10.10.60">
    <property type="entry name" value="Homeodomain-like"/>
    <property type="match status" value="1"/>
</dbReference>
<dbReference type="PANTHER" id="PTHR43280">
    <property type="entry name" value="ARAC-FAMILY TRANSCRIPTIONAL REGULATOR"/>
    <property type="match status" value="1"/>
</dbReference>
<evidence type="ECO:0000313" key="6">
    <source>
        <dbReference type="Proteomes" id="UP000315908"/>
    </source>
</evidence>
<comment type="caution">
    <text evidence="5">The sequence shown here is derived from an EMBL/GenBank/DDBJ whole genome shotgun (WGS) entry which is preliminary data.</text>
</comment>
<protein>
    <submittedName>
        <fullName evidence="5">AraC-like DNA-binding protein</fullName>
    </submittedName>
</protein>